<evidence type="ECO:0000256" key="1">
    <source>
        <dbReference type="SAM" id="MobiDB-lite"/>
    </source>
</evidence>
<dbReference type="EMBL" id="ML769530">
    <property type="protein sequence ID" value="KAE9395465.1"/>
    <property type="molecule type" value="Genomic_DNA"/>
</dbReference>
<organism evidence="2 3">
    <name type="scientific">Gymnopus androsaceus JB14</name>
    <dbReference type="NCBI Taxonomy" id="1447944"/>
    <lineage>
        <taxon>Eukaryota</taxon>
        <taxon>Fungi</taxon>
        <taxon>Dikarya</taxon>
        <taxon>Basidiomycota</taxon>
        <taxon>Agaricomycotina</taxon>
        <taxon>Agaricomycetes</taxon>
        <taxon>Agaricomycetidae</taxon>
        <taxon>Agaricales</taxon>
        <taxon>Marasmiineae</taxon>
        <taxon>Omphalotaceae</taxon>
        <taxon>Gymnopus</taxon>
    </lineage>
</organism>
<proteinExistence type="predicted"/>
<name>A0A6A4HEG7_9AGAR</name>
<reference evidence="2" key="1">
    <citation type="journal article" date="2019" name="Environ. Microbiol.">
        <title>Fungal ecological strategies reflected in gene transcription - a case study of two litter decomposers.</title>
        <authorList>
            <person name="Barbi F."/>
            <person name="Kohler A."/>
            <person name="Barry K."/>
            <person name="Baskaran P."/>
            <person name="Daum C."/>
            <person name="Fauchery L."/>
            <person name="Ihrmark K."/>
            <person name="Kuo A."/>
            <person name="LaButti K."/>
            <person name="Lipzen A."/>
            <person name="Morin E."/>
            <person name="Grigoriev I.V."/>
            <person name="Henrissat B."/>
            <person name="Lindahl B."/>
            <person name="Martin F."/>
        </authorList>
    </citation>
    <scope>NUCLEOTIDE SEQUENCE</scope>
    <source>
        <strain evidence="2">JB14</strain>
    </source>
</reference>
<accession>A0A6A4HEG7</accession>
<evidence type="ECO:0000313" key="2">
    <source>
        <dbReference type="EMBL" id="KAE9395465.1"/>
    </source>
</evidence>
<gene>
    <name evidence="2" type="ORF">BT96DRAFT_997591</name>
</gene>
<feature type="region of interest" description="Disordered" evidence="1">
    <location>
        <begin position="134"/>
        <end position="169"/>
    </location>
</feature>
<dbReference type="AlphaFoldDB" id="A0A6A4HEG7"/>
<sequence>MIHWMFHEREIECQDNSSPSPPMADFQQSSEPLTDSLRLDILLLSSYLSGMQNSPSEHHPKNTNLQLFVDISMLLAIGNSDNFGAKNVNAVIGQTTTSSEGPALELLVCIENARQDVALVQGLRPLVRGIVSQAGKGKGMRGTTERKNNAGQPGQKGGNSGRKGGPAESVQIVGEDEELGSLLDIEPNMENGRKLLNNWGRRNSINKAVNDRK</sequence>
<keyword evidence="3" id="KW-1185">Reference proteome</keyword>
<dbReference type="Proteomes" id="UP000799118">
    <property type="component" value="Unassembled WGS sequence"/>
</dbReference>
<protein>
    <submittedName>
        <fullName evidence="2">Uncharacterized protein</fullName>
    </submittedName>
</protein>
<evidence type="ECO:0000313" key="3">
    <source>
        <dbReference type="Proteomes" id="UP000799118"/>
    </source>
</evidence>
<feature type="compositionally biased region" description="Gly residues" evidence="1">
    <location>
        <begin position="154"/>
        <end position="164"/>
    </location>
</feature>